<dbReference type="EMBL" id="JANEYF010002734">
    <property type="protein sequence ID" value="KAJ8942844.1"/>
    <property type="molecule type" value="Genomic_DNA"/>
</dbReference>
<feature type="compositionally biased region" description="Basic and acidic residues" evidence="1">
    <location>
        <begin position="53"/>
        <end position="63"/>
    </location>
</feature>
<dbReference type="AlphaFoldDB" id="A0AAV8XVY0"/>
<reference evidence="2" key="1">
    <citation type="journal article" date="2023" name="Insect Mol. Biol.">
        <title>Genome sequencing provides insights into the evolution of gene families encoding plant cell wall-degrading enzymes in longhorned beetles.</title>
        <authorList>
            <person name="Shin N.R."/>
            <person name="Okamura Y."/>
            <person name="Kirsch R."/>
            <person name="Pauchet Y."/>
        </authorList>
    </citation>
    <scope>NUCLEOTIDE SEQUENCE</scope>
    <source>
        <strain evidence="2">RBIC_L_NR</strain>
    </source>
</reference>
<evidence type="ECO:0000313" key="3">
    <source>
        <dbReference type="Proteomes" id="UP001162156"/>
    </source>
</evidence>
<feature type="region of interest" description="Disordered" evidence="1">
    <location>
        <begin position="53"/>
        <end position="119"/>
    </location>
</feature>
<dbReference type="Proteomes" id="UP001162156">
    <property type="component" value="Unassembled WGS sequence"/>
</dbReference>
<feature type="compositionally biased region" description="Polar residues" evidence="1">
    <location>
        <begin position="496"/>
        <end position="506"/>
    </location>
</feature>
<feature type="compositionally biased region" description="Basic and acidic residues" evidence="1">
    <location>
        <begin position="90"/>
        <end position="103"/>
    </location>
</feature>
<accession>A0AAV8XVY0</accession>
<keyword evidence="3" id="KW-1185">Reference proteome</keyword>
<feature type="compositionally biased region" description="Polar residues" evidence="1">
    <location>
        <begin position="344"/>
        <end position="353"/>
    </location>
</feature>
<evidence type="ECO:0000256" key="1">
    <source>
        <dbReference type="SAM" id="MobiDB-lite"/>
    </source>
</evidence>
<organism evidence="2 3">
    <name type="scientific">Rhamnusium bicolor</name>
    <dbReference type="NCBI Taxonomy" id="1586634"/>
    <lineage>
        <taxon>Eukaryota</taxon>
        <taxon>Metazoa</taxon>
        <taxon>Ecdysozoa</taxon>
        <taxon>Arthropoda</taxon>
        <taxon>Hexapoda</taxon>
        <taxon>Insecta</taxon>
        <taxon>Pterygota</taxon>
        <taxon>Neoptera</taxon>
        <taxon>Endopterygota</taxon>
        <taxon>Coleoptera</taxon>
        <taxon>Polyphaga</taxon>
        <taxon>Cucujiformia</taxon>
        <taxon>Chrysomeloidea</taxon>
        <taxon>Cerambycidae</taxon>
        <taxon>Lepturinae</taxon>
        <taxon>Rhagiini</taxon>
        <taxon>Rhamnusium</taxon>
    </lineage>
</organism>
<feature type="region of interest" description="Disordered" evidence="1">
    <location>
        <begin position="433"/>
        <end position="524"/>
    </location>
</feature>
<evidence type="ECO:0000313" key="2">
    <source>
        <dbReference type="EMBL" id="KAJ8942844.1"/>
    </source>
</evidence>
<feature type="compositionally biased region" description="Low complexity" evidence="1">
    <location>
        <begin position="104"/>
        <end position="117"/>
    </location>
</feature>
<protein>
    <submittedName>
        <fullName evidence="2">Uncharacterized protein</fullName>
    </submittedName>
</protein>
<feature type="region of interest" description="Disordered" evidence="1">
    <location>
        <begin position="310"/>
        <end position="362"/>
    </location>
</feature>
<feature type="compositionally biased region" description="Low complexity" evidence="1">
    <location>
        <begin position="512"/>
        <end position="524"/>
    </location>
</feature>
<feature type="compositionally biased region" description="Polar residues" evidence="1">
    <location>
        <begin position="312"/>
        <end position="336"/>
    </location>
</feature>
<sequence length="720" mass="79558">MLSPHKYYLSLNINLYLSNFLQLLNDKSDDDDLESKAGVKKKSELLQQLLKTERDIEEDKKNDLQSQDDTLLRSLGFPPSSPNDRRRKRPSDDKDDNPSKRSSDGSQVSSSGPSTGSKLCERNKMLASLLAKQPSNHQPIPPIPASVISATPQEKLPRIADLNKNIQMSIMSNHNVQQNILNTSRINSNRMAGRPQNTNYLNAVLSANNMQRNENRQMNQVNSVCYTSPATSSTDNNNSGWDNNLQTSNDPLLSDILDQVIDIVPDDIMHLIDGSDGQQSQNFQTGLSETMAINIIQKSLMQCESVVKSPASPISMSGTPPAYSSANITNQNNQSGVFPPPPNYSQSKFQQRMQGRPGASQYAGNINSQLLLQQQRKQLLHQQQQQEQKRRLLQQQKQQQLLIPSNAAANEMNSMQNIDSLLNNTVAPNVSLQRSASVPEPQLSPGYGGQINQQNQRVSNQQPYSPHSQLTSPLGQQSFPQTTVGNYQNPGARLSPQAQFNSQLSPRQAYPQGNTQNANWQQTQARLSVQQNPMLSAQHTGGVCYRWAGLPRPYPGREHHPHSYPTIPPHHNIPPMMYQQDSQYCYDQTGLPLAYNGADRGRAPPHLQPAWYVTGVSGSGPTSEFVRQELRAVVGARTGQTQPTANRPPSQLISQQQQVSDLESLGINFEMAAGASDSPKLWGAMGSDMGSMSPQPATSRVSHTPVHLRLSCLLLLTSCM</sequence>
<feature type="compositionally biased region" description="Polar residues" evidence="1">
    <location>
        <begin position="450"/>
        <end position="489"/>
    </location>
</feature>
<proteinExistence type="predicted"/>
<gene>
    <name evidence="2" type="ORF">NQ314_009906</name>
</gene>
<comment type="caution">
    <text evidence="2">The sequence shown here is derived from an EMBL/GenBank/DDBJ whole genome shotgun (WGS) entry which is preliminary data.</text>
</comment>
<name>A0AAV8XVY0_9CUCU</name>